<protein>
    <submittedName>
        <fullName evidence="2">N-formylglutamate amidohydrolase</fullName>
    </submittedName>
</protein>
<name>A0A0V7ZWW8_9CYAN</name>
<dbReference type="EMBL" id="LMTZ01000035">
    <property type="protein sequence ID" value="KST69049.1"/>
    <property type="molecule type" value="Genomic_DNA"/>
</dbReference>
<dbReference type="GO" id="GO:0016787">
    <property type="term" value="F:hydrolase activity"/>
    <property type="evidence" value="ECO:0007669"/>
    <property type="project" value="UniProtKB-KW"/>
</dbReference>
<dbReference type="SUPFAM" id="SSF53187">
    <property type="entry name" value="Zn-dependent exopeptidases"/>
    <property type="match status" value="1"/>
</dbReference>
<dbReference type="Proteomes" id="UP000053372">
    <property type="component" value="Unassembled WGS sequence"/>
</dbReference>
<dbReference type="AlphaFoldDB" id="A0A0V7ZWW8"/>
<reference evidence="2 3" key="1">
    <citation type="journal article" date="2015" name="Genome Announc.">
        <title>Draft Genome of the Euendolithic (true boring) Cyanobacterium Mastigocoleus testarum strain BC008.</title>
        <authorList>
            <person name="Guida B.S."/>
            <person name="Garcia-Pichel F."/>
        </authorList>
    </citation>
    <scope>NUCLEOTIDE SEQUENCE [LARGE SCALE GENOMIC DNA]</scope>
    <source>
        <strain evidence="2 3">BC008</strain>
    </source>
</reference>
<proteinExistence type="predicted"/>
<evidence type="ECO:0000313" key="3">
    <source>
        <dbReference type="Proteomes" id="UP000053372"/>
    </source>
</evidence>
<dbReference type="RefSeq" id="WP_027845007.1">
    <property type="nucleotide sequence ID" value="NZ_LMTZ01000035.1"/>
</dbReference>
<comment type="caution">
    <text evidence="2">The sequence shown here is derived from an EMBL/GenBank/DDBJ whole genome shotgun (WGS) entry which is preliminary data.</text>
</comment>
<keyword evidence="3" id="KW-1185">Reference proteome</keyword>
<organism evidence="2 3">
    <name type="scientific">Mastigocoleus testarum BC008</name>
    <dbReference type="NCBI Taxonomy" id="371196"/>
    <lineage>
        <taxon>Bacteria</taxon>
        <taxon>Bacillati</taxon>
        <taxon>Cyanobacteriota</taxon>
        <taxon>Cyanophyceae</taxon>
        <taxon>Nostocales</taxon>
        <taxon>Hapalosiphonaceae</taxon>
        <taxon>Mastigocoleus</taxon>
    </lineage>
</organism>
<dbReference type="Pfam" id="PF05013">
    <property type="entry name" value="FGase"/>
    <property type="match status" value="1"/>
</dbReference>
<sequence>MFNIFKIYQPEEKELPVIVDIPHSGMFVPPDISAQFIEEHLQSLPNTDWHLDKMYDFLPKFGVTIIQATHSRYVVDLNRQIKEPTFGSFWTSVIPEKTAFNRDIYQQKPNKEQIQQRIKKYYLSYHESLRALVEQKLEEFGKVYLLDLHSFFGPITADVCLGNVNNQSCSERLIRAVENNFARYGYEVVRNQVFNGGYITRHYSQIPNVETLQIEVRYHVYLQEDQLDLPQPPSWDVPQFHAAKINFYDIFSKIVAEIFNK</sequence>
<gene>
    <name evidence="1" type="ORF">BC008_12350</name>
    <name evidence="2" type="ORF">BC008_34550</name>
</gene>
<dbReference type="Gene3D" id="3.40.630.40">
    <property type="entry name" value="Zn-dependent exopeptidases"/>
    <property type="match status" value="1"/>
</dbReference>
<dbReference type="OrthoDB" id="8716700at2"/>
<evidence type="ECO:0000313" key="2">
    <source>
        <dbReference type="EMBL" id="KST69049.1"/>
    </source>
</evidence>
<accession>A0A0V7ZWW8</accession>
<evidence type="ECO:0000313" key="1">
    <source>
        <dbReference type="EMBL" id="KST63093.1"/>
    </source>
</evidence>
<dbReference type="InterPro" id="IPR007709">
    <property type="entry name" value="N-FG_amidohydro"/>
</dbReference>
<dbReference type="EMBL" id="LMTZ01000144">
    <property type="protein sequence ID" value="KST63093.1"/>
    <property type="molecule type" value="Genomic_DNA"/>
</dbReference>
<keyword evidence="2" id="KW-0378">Hydrolase</keyword>